<feature type="domain" description="FAD/NAD(P)-binding" evidence="5">
    <location>
        <begin position="3"/>
        <end position="284"/>
    </location>
</feature>
<dbReference type="PRINTS" id="PR00368">
    <property type="entry name" value="FADPNR"/>
</dbReference>
<evidence type="ECO:0000256" key="3">
    <source>
        <dbReference type="ARBA" id="ARBA00022630"/>
    </source>
</evidence>
<accession>A0ABS7K5G1</accession>
<name>A0ABS7K5G1_9BACI</name>
<dbReference type="InterPro" id="IPR036188">
    <property type="entry name" value="FAD/NAD-bd_sf"/>
</dbReference>
<dbReference type="SUPFAM" id="SSF51905">
    <property type="entry name" value="FAD/NAD(P)-binding domain"/>
    <property type="match status" value="1"/>
</dbReference>
<evidence type="ECO:0000313" key="6">
    <source>
        <dbReference type="EMBL" id="MBY0097498.1"/>
    </source>
</evidence>
<proteinExistence type="predicted"/>
<sequence>MLYDCIIIGGGIAGLQGAIQLGRYKHKVLVIDANDGRSTICQSYHNVLGYPDGVSGPELRSIGQKHAKSLGVQFAADRAALVEKIPSGFMVKTESGEHFNGRRLLLSTGIVDRIPPFPELLPCLGISVYVCPDCDGYEVSDRKTIIMGSGNTGANMALMLNYWTDKIVYVNHEQKDVDEDLLFKLKEKKIEVIHSPIVDVLTDGPDFKGVTLEGGDQLKAERGFVAFAGNEVKSQLARQLGVELHENKHILVDPRTKMTNVEHVWAAGDIVAHSEQVTIAMGDGSQAAIWIHKTLLEEQEKSRGQL</sequence>
<dbReference type="InterPro" id="IPR023753">
    <property type="entry name" value="FAD/NAD-binding_dom"/>
</dbReference>
<dbReference type="RefSeq" id="WP_221873707.1">
    <property type="nucleotide sequence ID" value="NZ_JACWFH010000012.1"/>
</dbReference>
<dbReference type="Proteomes" id="UP000769780">
    <property type="component" value="Unassembled WGS sequence"/>
</dbReference>
<evidence type="ECO:0000256" key="1">
    <source>
        <dbReference type="ARBA" id="ARBA00001974"/>
    </source>
</evidence>
<dbReference type="InterPro" id="IPR050097">
    <property type="entry name" value="Ferredoxin-NADP_redctase_2"/>
</dbReference>
<evidence type="ECO:0000259" key="5">
    <source>
        <dbReference type="Pfam" id="PF07992"/>
    </source>
</evidence>
<gene>
    <name evidence="6" type="ORF">H0185_11890</name>
</gene>
<comment type="caution">
    <text evidence="6">The sequence shown here is derived from an EMBL/GenBank/DDBJ whole genome shotgun (WGS) entry which is preliminary data.</text>
</comment>
<dbReference type="EMBL" id="JACWFH010000012">
    <property type="protein sequence ID" value="MBY0097498.1"/>
    <property type="molecule type" value="Genomic_DNA"/>
</dbReference>
<evidence type="ECO:0000313" key="7">
    <source>
        <dbReference type="Proteomes" id="UP000769780"/>
    </source>
</evidence>
<keyword evidence="4" id="KW-0560">Oxidoreductase</keyword>
<keyword evidence="3" id="KW-0285">Flavoprotein</keyword>
<evidence type="ECO:0000256" key="2">
    <source>
        <dbReference type="ARBA" id="ARBA00011738"/>
    </source>
</evidence>
<keyword evidence="7" id="KW-1185">Reference proteome</keyword>
<comment type="subunit">
    <text evidence="2">Homodimer.</text>
</comment>
<dbReference type="Pfam" id="PF07992">
    <property type="entry name" value="Pyr_redox_2"/>
    <property type="match status" value="1"/>
</dbReference>
<dbReference type="Gene3D" id="3.50.50.60">
    <property type="entry name" value="FAD/NAD(P)-binding domain"/>
    <property type="match status" value="2"/>
</dbReference>
<protein>
    <submittedName>
        <fullName evidence="6">NAD(P)/FAD-dependent oxidoreductase</fullName>
    </submittedName>
</protein>
<dbReference type="PANTHER" id="PTHR48105">
    <property type="entry name" value="THIOREDOXIN REDUCTASE 1-RELATED-RELATED"/>
    <property type="match status" value="1"/>
</dbReference>
<comment type="cofactor">
    <cofactor evidence="1">
        <name>FAD</name>
        <dbReference type="ChEBI" id="CHEBI:57692"/>
    </cofactor>
</comment>
<dbReference type="PRINTS" id="PR00469">
    <property type="entry name" value="PNDRDTASEII"/>
</dbReference>
<organism evidence="6 7">
    <name type="scientific">Mesobacillus maritimus</name>
    <dbReference type="NCBI Taxonomy" id="1643336"/>
    <lineage>
        <taxon>Bacteria</taxon>
        <taxon>Bacillati</taxon>
        <taxon>Bacillota</taxon>
        <taxon>Bacilli</taxon>
        <taxon>Bacillales</taxon>
        <taxon>Bacillaceae</taxon>
        <taxon>Mesobacillus</taxon>
    </lineage>
</organism>
<evidence type="ECO:0000256" key="4">
    <source>
        <dbReference type="ARBA" id="ARBA00023002"/>
    </source>
</evidence>
<reference evidence="6 7" key="1">
    <citation type="submission" date="2020-07" db="EMBL/GenBank/DDBJ databases">
        <title>Fungal Genomes of the International Space Station.</title>
        <authorList>
            <person name="Seuylemezian A."/>
            <person name="Singh N.K."/>
            <person name="Wood J."/>
            <person name="Venkateswaran K."/>
        </authorList>
    </citation>
    <scope>NUCLEOTIDE SEQUENCE [LARGE SCALE GENOMIC DNA]</scope>
    <source>
        <strain evidence="6 7">PL-B2</strain>
    </source>
</reference>